<evidence type="ECO:0000313" key="2">
    <source>
        <dbReference type="EMBL" id="DAG04019.1"/>
    </source>
</evidence>
<accession>A0A8S5VBN9</accession>
<proteinExistence type="predicted"/>
<dbReference type="Pfam" id="PF19789">
    <property type="entry name" value="DUF6273"/>
    <property type="match status" value="1"/>
</dbReference>
<reference evidence="2" key="1">
    <citation type="journal article" date="2021" name="Proc. Natl. Acad. Sci. U.S.A.">
        <title>A Catalog of Tens of Thousands of Viruses from Human Metagenomes Reveals Hidden Associations with Chronic Diseases.</title>
        <authorList>
            <person name="Tisza M.J."/>
            <person name="Buck C.B."/>
        </authorList>
    </citation>
    <scope>NUCLEOTIDE SEQUENCE</scope>
    <source>
        <strain evidence="2">CtbEa13</strain>
    </source>
</reference>
<dbReference type="InterPro" id="IPR046240">
    <property type="entry name" value="DUF6273"/>
</dbReference>
<name>A0A8S5VBN9_9CAUD</name>
<sequence length="324" mass="35370">MPAKGDLITIELKQYRVLKTSGSVAEVLAMYDASTSQKFDTNSSYNNTYAGKNIDTYCNNTFYSGLSAAMKTAIVDKTFTQDSWTWASSAPTAAHYTGKHGSSNYYLTLANATYGTSITRHCYLLSVQDVLDYLNATASMGISDTTLTDTNVWAMFWNRTTSPDNTYLWLRSANSENSGYAFEVLGKPGYLIYYNVDYAIAVRPAFQIDLSKIEWSPAGGGVTEHTLTFSDLDSLTVNGSTVTSPYTLQNGDVIVATKEGITGDTPLDIWIASIDIECTPSTNISEVTGGYVVQNADIVITGQLEKYPEGDAQTRTVQITYKTA</sequence>
<feature type="domain" description="DUF6273" evidence="1">
    <location>
        <begin position="36"/>
        <end position="209"/>
    </location>
</feature>
<dbReference type="EMBL" id="BK016237">
    <property type="protein sequence ID" value="DAG04019.1"/>
    <property type="molecule type" value="Genomic_DNA"/>
</dbReference>
<evidence type="ECO:0000259" key="1">
    <source>
        <dbReference type="Pfam" id="PF19789"/>
    </source>
</evidence>
<organism evidence="2">
    <name type="scientific">Myoviridae sp. ctbEa13</name>
    <dbReference type="NCBI Taxonomy" id="2825136"/>
    <lineage>
        <taxon>Viruses</taxon>
        <taxon>Duplodnaviria</taxon>
        <taxon>Heunggongvirae</taxon>
        <taxon>Uroviricota</taxon>
        <taxon>Caudoviricetes</taxon>
    </lineage>
</organism>
<protein>
    <recommendedName>
        <fullName evidence="1">DUF6273 domain-containing protein</fullName>
    </recommendedName>
</protein>